<proteinExistence type="predicted"/>
<feature type="region of interest" description="Disordered" evidence="1">
    <location>
        <begin position="205"/>
        <end position="249"/>
    </location>
</feature>
<dbReference type="GeneID" id="26304484"/>
<feature type="region of interest" description="Disordered" evidence="1">
    <location>
        <begin position="1"/>
        <end position="20"/>
    </location>
</feature>
<keyword evidence="3" id="KW-1185">Reference proteome</keyword>
<sequence>MAVCQTSDAAGPPGELDRMAPNWAAIGSAGPQNEPQSLHDHVQSGAEYHIGLEQVFLELYTARHENLGAVAASAPPRTELLDMLCKQRRGVVTWIREHVVELESVQPTVGRKGNPMDRASSEGGARRGEPSGRMGLHARSQSSRAKWRPKHAFHPSVRAGAPSDLLCSVPVLCLPPEDRLTRPCGHGSLRLRAALCKLFGTPSCLAEGQRSPSQPSPLARPTLLRHTHPVTTDVRLAPPHLAPPRVEPK</sequence>
<protein>
    <submittedName>
        <fullName evidence="2">Uncharacterized protein</fullName>
    </submittedName>
</protein>
<dbReference type="EMBL" id="DF830075">
    <property type="protein sequence ID" value="GAK65432.1"/>
    <property type="molecule type" value="Genomic_DNA"/>
</dbReference>
<dbReference type="HOGENOM" id="CLU_1115625_0_0_1"/>
<dbReference type="RefSeq" id="XP_014656636.1">
    <property type="nucleotide sequence ID" value="XM_014801150.1"/>
</dbReference>
<dbReference type="Proteomes" id="UP000053758">
    <property type="component" value="Unassembled WGS sequence"/>
</dbReference>
<evidence type="ECO:0000313" key="3">
    <source>
        <dbReference type="Proteomes" id="UP000053758"/>
    </source>
</evidence>
<reference evidence="3" key="1">
    <citation type="journal article" date="2014" name="Genome Announc.">
        <title>Draft Genome Sequence of the Yeast Pseudozyma antarctica Type Strain JCM10317, a Producer of the Glycolipid Biosurfactants, Mannosylerythritol Lipids.</title>
        <authorList>
            <person name="Saika A."/>
            <person name="Koike H."/>
            <person name="Hori T."/>
            <person name="Fukuoka T."/>
            <person name="Sato S."/>
            <person name="Habe H."/>
            <person name="Kitamoto D."/>
            <person name="Morita T."/>
        </authorList>
    </citation>
    <scope>NUCLEOTIDE SEQUENCE [LARGE SCALE GENOMIC DNA]</scope>
    <source>
        <strain evidence="3">JCM 10317</strain>
    </source>
</reference>
<evidence type="ECO:0000256" key="1">
    <source>
        <dbReference type="SAM" id="MobiDB-lite"/>
    </source>
</evidence>
<dbReference type="AlphaFoldDB" id="A0A081CFI6"/>
<gene>
    <name evidence="2" type="ORF">PAN0_008d3649</name>
</gene>
<feature type="region of interest" description="Disordered" evidence="1">
    <location>
        <begin position="108"/>
        <end position="149"/>
    </location>
</feature>
<name>A0A081CFI6_PSEA2</name>
<evidence type="ECO:0000313" key="2">
    <source>
        <dbReference type="EMBL" id="GAK65432.1"/>
    </source>
</evidence>
<organism evidence="2 3">
    <name type="scientific">Pseudozyma antarctica</name>
    <name type="common">Yeast</name>
    <name type="synonym">Candida antarctica</name>
    <dbReference type="NCBI Taxonomy" id="84753"/>
    <lineage>
        <taxon>Eukaryota</taxon>
        <taxon>Fungi</taxon>
        <taxon>Dikarya</taxon>
        <taxon>Basidiomycota</taxon>
        <taxon>Ustilaginomycotina</taxon>
        <taxon>Ustilaginomycetes</taxon>
        <taxon>Ustilaginales</taxon>
        <taxon>Ustilaginaceae</taxon>
        <taxon>Moesziomyces</taxon>
    </lineage>
</organism>
<accession>A0A081CFI6</accession>